<proteinExistence type="predicted"/>
<dbReference type="EMBL" id="CALNXJ010000003">
    <property type="protein sequence ID" value="CAH3035299.1"/>
    <property type="molecule type" value="Genomic_DNA"/>
</dbReference>
<dbReference type="PANTHER" id="PTHR24543:SF291">
    <property type="entry name" value="SMOKE ALARM, ISOFORM D"/>
    <property type="match status" value="1"/>
</dbReference>
<dbReference type="InterPro" id="IPR000421">
    <property type="entry name" value="FA58C"/>
</dbReference>
<feature type="domain" description="F5/8 type C" evidence="1">
    <location>
        <begin position="778"/>
        <end position="922"/>
    </location>
</feature>
<protein>
    <recommendedName>
        <fullName evidence="1">F5/8 type C domain-containing protein</fullName>
    </recommendedName>
</protein>
<gene>
    <name evidence="2" type="ORF">PMEA_00017156</name>
</gene>
<sequence length="1538" mass="173653">LYSIIFFAVHTSQAAGPDLIMRTDFVNVTEEMNHGDHFGYVTTLKHTEDSSADAKGIHVTWMLASYIKYRHLVDISLGISPPQVTQKDDSVTLKFDTLSWGLEATVSFKVQFDPEMILKPKYYDIVTPVQLLYYDDYQENNGVVTKKNVHNHPLSKVTFGVELPGCSQPLGMKSGRINDYQITASSSYDESQPSRARETKDAWCTDKEDKDQFIQVDFLLKTRVTRVGTMRRITKDHWVSEYFLQFSDDDNTWNDYLENGQVKIFKGPQRAEDREMIVHKLRHPIEANSIRIRPWAFQELICIRFEFYGCDIPGSPASCISPLGLESGEITDAALTHSLPSSNPSKPEFIRLHKDVGNFPYGWSARAAQVPPDYLQIDFGSLRRVTRMSTMGGTLSFFYVSSYQLQYSLDGITWMDYHEKGKIKALNGPKSSKEAVYAVLAKLAEPFVARYLRIIPGTKNMAMRAEVYGCFAEELPPYAGVSLYARRSFLLDPDTDRFYACMYTSESAESSCFSTTDGVEWIAVQPFIISVAASNPSLKEIYGLDRRMNFHRSCDSGESWRQITDGYFNKTLTESQLIKAKALPENLVSEMPTSDLTALADSTGTTWGVSGRGIHVMTAGSDAWSLVEPALQMTVGHNLNNSMAMKHGSEYGYTFIVKHSAESRSDVRGVHVTWMLTPFVKFKKVASSLMMGSLQVQQKDDSVTFLIDRILWAEEVKINFTVIFDNDFSLKNGRHHIVTPVGLLYYKDYTDDGHVITKGASFSSPLQTVTIEINIPGCESALGMASGKIKDYQLTASSTYSYLQPYKARPGGDNDAWCAFITNDQQYIQIDFTKKTRVTRIETYGRSQKQHWVKRYLIQFSNNDMEWYNYTENGFDKEFPGNFDRSTSVSHHLKNEIEAHSIRIRPLAWQKLVCMRFEVFGCPIEGAPENCIDPLGLESGYIPDEGLSHSVDTSQTVSNPTDIRLNKNVPGFPYGWQASLGQLDYLQVDFGSLRKVTRVATQGASSFFVTRFQLKFSNNSIEWLDYTENGIVKELNGPKNGQEAKNPILVKLSEPFTARYVRFIPTSAPVLKVMRAELYGCMAEPLPPFGGVHEYSRRAVLLDPDSGRFYVCMYTEQKSESSCFSSSDGMDWTGLDESIVSIIAFDPTNAALFGVDHKMNFHRSTNDGVTWKVISSQYFYNLKNETSLIMSTGIPESMVTATPSSFWSATSSSGKKWGEITLPPVLINLIHNINSQGHLKSWQLKSTLETHSLTLEWTRTTTCNINDYQSVGSDSTLQSLEKKSDQSVVSNEDCGDEYSSQAIYVTEKDATCEHSDFPSGLQRILEDEVELYINNECETPEAMLTEDKIKYETQISFQGEPRKFSTMNKTQDCRRNSGCKAPIHSSPLENKRYFADHTTNELADQRISGTHSDPFLKQVSRKERALCSCGGVFSSRNSSVIHLLSTCPVSLCFRIELDYDIQQVLDSWHGDEKDIGMAWWQSYKTNGFPDATTALEENQAKQLETLVSQFIQKAMSQKLKDHNGNVFVMMRGLKDLQD</sequence>
<evidence type="ECO:0000313" key="2">
    <source>
        <dbReference type="EMBL" id="CAH3035299.1"/>
    </source>
</evidence>
<dbReference type="Pfam" id="PF00754">
    <property type="entry name" value="F5_F8_type_C"/>
    <property type="match status" value="4"/>
</dbReference>
<dbReference type="PROSITE" id="PS01286">
    <property type="entry name" value="FA58C_2"/>
    <property type="match status" value="2"/>
</dbReference>
<organism evidence="2 3">
    <name type="scientific">Pocillopora meandrina</name>
    <dbReference type="NCBI Taxonomy" id="46732"/>
    <lineage>
        <taxon>Eukaryota</taxon>
        <taxon>Metazoa</taxon>
        <taxon>Cnidaria</taxon>
        <taxon>Anthozoa</taxon>
        <taxon>Hexacorallia</taxon>
        <taxon>Scleractinia</taxon>
        <taxon>Astrocoeniina</taxon>
        <taxon>Pocilloporidae</taxon>
        <taxon>Pocillopora</taxon>
    </lineage>
</organism>
<feature type="non-terminal residue" evidence="2">
    <location>
        <position position="1"/>
    </location>
</feature>
<feature type="domain" description="F5/8 type C" evidence="1">
    <location>
        <begin position="166"/>
        <end position="310"/>
    </location>
</feature>
<dbReference type="SUPFAM" id="SSF110296">
    <property type="entry name" value="Oligoxyloglucan reducing end-specific cellobiohydrolase"/>
    <property type="match status" value="2"/>
</dbReference>
<accession>A0AAU9VRK5</accession>
<feature type="domain" description="F5/8 type C" evidence="1">
    <location>
        <begin position="931"/>
        <end position="1081"/>
    </location>
</feature>
<dbReference type="Proteomes" id="UP001159428">
    <property type="component" value="Unassembled WGS sequence"/>
</dbReference>
<dbReference type="CDD" id="cd00057">
    <property type="entry name" value="FA58C"/>
    <property type="match status" value="4"/>
</dbReference>
<name>A0AAU9VRK5_9CNID</name>
<dbReference type="Gene3D" id="2.60.120.260">
    <property type="entry name" value="Galactose-binding domain-like"/>
    <property type="match status" value="4"/>
</dbReference>
<feature type="domain" description="F5/8 type C" evidence="1">
    <location>
        <begin position="319"/>
        <end position="470"/>
    </location>
</feature>
<dbReference type="PROSITE" id="PS01285">
    <property type="entry name" value="FA58C_1"/>
    <property type="match status" value="1"/>
</dbReference>
<dbReference type="PROSITE" id="PS50022">
    <property type="entry name" value="FA58C_3"/>
    <property type="match status" value="4"/>
</dbReference>
<dbReference type="InterPro" id="IPR008979">
    <property type="entry name" value="Galactose-bd-like_sf"/>
</dbReference>
<keyword evidence="3" id="KW-1185">Reference proteome</keyword>
<evidence type="ECO:0000313" key="3">
    <source>
        <dbReference type="Proteomes" id="UP001159428"/>
    </source>
</evidence>
<evidence type="ECO:0000259" key="1">
    <source>
        <dbReference type="PROSITE" id="PS50022"/>
    </source>
</evidence>
<dbReference type="FunFam" id="2.60.120.260:FF:000016">
    <property type="entry name" value="Contactin-associated protein-like 4 isoform 1"/>
    <property type="match status" value="1"/>
</dbReference>
<dbReference type="PANTHER" id="PTHR24543">
    <property type="entry name" value="MULTICOPPER OXIDASE-RELATED"/>
    <property type="match status" value="1"/>
</dbReference>
<dbReference type="SMART" id="SM00231">
    <property type="entry name" value="FA58C"/>
    <property type="match status" value="4"/>
</dbReference>
<dbReference type="SUPFAM" id="SSF49785">
    <property type="entry name" value="Galactose-binding domain-like"/>
    <property type="match status" value="4"/>
</dbReference>
<comment type="caution">
    <text evidence="2">The sequence shown here is derived from an EMBL/GenBank/DDBJ whole genome shotgun (WGS) entry which is preliminary data.</text>
</comment>
<reference evidence="2 3" key="1">
    <citation type="submission" date="2022-05" db="EMBL/GenBank/DDBJ databases">
        <authorList>
            <consortium name="Genoscope - CEA"/>
            <person name="William W."/>
        </authorList>
    </citation>
    <scope>NUCLEOTIDE SEQUENCE [LARGE SCALE GENOMIC DNA]</scope>
</reference>